<dbReference type="Gene3D" id="3.40.50.300">
    <property type="entry name" value="P-loop containing nucleotide triphosphate hydrolases"/>
    <property type="match status" value="1"/>
</dbReference>
<sequence>MAISPKQLDYLRNSNKSFNVCHGSVSSGKTVITLYRWVFFMADAPPGQAGMFGRTRESVKSNLWNVLKDREFFGDLVDEFQGNPLSGWVKMFDREVRVMGANDVNAEMTIRGATLVGACVDEITVLPEGFFKMLVSRLRVPRAQLFGTTNPDSPNHWFKVDFIDKINDPVKPLPGWTLWHFTMDDNPGLPASYVAQQKAIYAYGLFKLRFIDGLWVSGDGAIFDFWDPAKHVVKHADLPLMRRVYAVGLDGGLSSASAGIWLGLGADNVLYFFDEWNWTHSKDRAGLSYHEQAKLFVKKFNQPNTLGLRKADLKPRWTIVDSAALDFKRALRDNGITNIGNCKKDNVLQGIGVIGSMLESRKLKVSDSCIGLINEIPGYAWDQKQSLVGVDAPNKKNDHHLDAARYALMSTQGDWLRDMERNR</sequence>
<name>A0A1H2A854_9MICC</name>
<reference evidence="2" key="1">
    <citation type="submission" date="2016-10" db="EMBL/GenBank/DDBJ databases">
        <authorList>
            <person name="Varghese N."/>
            <person name="Submissions S."/>
        </authorList>
    </citation>
    <scope>NUCLEOTIDE SEQUENCE [LARGE SCALE GENOMIC DNA]</scope>
    <source>
        <strain evidence="2">IMMIB L-1606</strain>
    </source>
</reference>
<dbReference type="InterPro" id="IPR027417">
    <property type="entry name" value="P-loop_NTPase"/>
</dbReference>
<gene>
    <name evidence="1" type="ORF">SAMN04489743_2837</name>
</gene>
<accession>A0A1H2A854</accession>
<protein>
    <submittedName>
        <fullName evidence="1">Phage terminase, large subunit, PBSX family</fullName>
    </submittedName>
</protein>
<keyword evidence="2" id="KW-1185">Reference proteome</keyword>
<proteinExistence type="predicted"/>
<dbReference type="Gene3D" id="3.30.420.280">
    <property type="match status" value="1"/>
</dbReference>
<dbReference type="Proteomes" id="UP000198751">
    <property type="component" value="Chromosome I"/>
</dbReference>
<dbReference type="EMBL" id="LT629779">
    <property type="protein sequence ID" value="SDT42053.1"/>
    <property type="molecule type" value="Genomic_DNA"/>
</dbReference>
<dbReference type="AlphaFoldDB" id="A0A1H2A854"/>
<organism evidence="1 2">
    <name type="scientific">Pseudarthrobacter equi</name>
    <dbReference type="NCBI Taxonomy" id="728066"/>
    <lineage>
        <taxon>Bacteria</taxon>
        <taxon>Bacillati</taxon>
        <taxon>Actinomycetota</taxon>
        <taxon>Actinomycetes</taxon>
        <taxon>Micrococcales</taxon>
        <taxon>Micrococcaceae</taxon>
        <taxon>Pseudarthrobacter</taxon>
    </lineage>
</organism>
<evidence type="ECO:0000313" key="1">
    <source>
        <dbReference type="EMBL" id="SDT42053.1"/>
    </source>
</evidence>
<evidence type="ECO:0000313" key="2">
    <source>
        <dbReference type="Proteomes" id="UP000198751"/>
    </source>
</evidence>
<dbReference type="Pfam" id="PF03237">
    <property type="entry name" value="Terminase_6N"/>
    <property type="match status" value="1"/>
</dbReference>